<feature type="region of interest" description="Disordered" evidence="1">
    <location>
        <begin position="1"/>
        <end position="79"/>
    </location>
</feature>
<protein>
    <submittedName>
        <fullName evidence="2">Uncharacterized LOC100181390</fullName>
    </submittedName>
</protein>
<name>H2XXP6_CIOIN</name>
<proteinExistence type="predicted"/>
<gene>
    <name evidence="2" type="primary">LOC100181390</name>
</gene>
<dbReference type="GeneID" id="100181390"/>
<dbReference type="EMBL" id="EAAA01000846">
    <property type="status" value="NOT_ANNOTATED_CDS"/>
    <property type="molecule type" value="Genomic_DNA"/>
</dbReference>
<evidence type="ECO:0000256" key="1">
    <source>
        <dbReference type="SAM" id="MobiDB-lite"/>
    </source>
</evidence>
<dbReference type="Ensembl" id="ENSCINT00000030300.1">
    <property type="protein sequence ID" value="ENSCINP00000034430.1"/>
    <property type="gene ID" value="ENSCING00000022084.1"/>
</dbReference>
<feature type="compositionally biased region" description="Polar residues" evidence="1">
    <location>
        <begin position="1"/>
        <end position="49"/>
    </location>
</feature>
<dbReference type="OMA" id="QPRENMK"/>
<accession>H2XXP6</accession>
<feature type="region of interest" description="Disordered" evidence="1">
    <location>
        <begin position="90"/>
        <end position="109"/>
    </location>
</feature>
<reference evidence="2" key="4">
    <citation type="submission" date="2025-09" db="UniProtKB">
        <authorList>
            <consortium name="Ensembl"/>
        </authorList>
    </citation>
    <scope>IDENTIFICATION</scope>
</reference>
<dbReference type="InterPro" id="IPR028265">
    <property type="entry name" value="TTDN1/SICKLE"/>
</dbReference>
<dbReference type="AlphaFoldDB" id="H2XXP6"/>
<dbReference type="HOGENOM" id="CLU_2183009_0_0_1"/>
<keyword evidence="3" id="KW-1185">Reference proteome</keyword>
<dbReference type="RefSeq" id="XP_002129537.1">
    <property type="nucleotide sequence ID" value="XM_002129501.5"/>
</dbReference>
<evidence type="ECO:0000313" key="2">
    <source>
        <dbReference type="Ensembl" id="ENSCINP00000034430.1"/>
    </source>
</evidence>
<organism evidence="2 3">
    <name type="scientific">Ciona intestinalis</name>
    <name type="common">Transparent sea squirt</name>
    <name type="synonym">Ascidia intestinalis</name>
    <dbReference type="NCBI Taxonomy" id="7719"/>
    <lineage>
        <taxon>Eukaryota</taxon>
        <taxon>Metazoa</taxon>
        <taxon>Chordata</taxon>
        <taxon>Tunicata</taxon>
        <taxon>Ascidiacea</taxon>
        <taxon>Phlebobranchia</taxon>
        <taxon>Cionidae</taxon>
        <taxon>Ciona</taxon>
    </lineage>
</organism>
<reference evidence="3" key="1">
    <citation type="journal article" date="2002" name="Science">
        <title>The draft genome of Ciona intestinalis: insights into chordate and vertebrate origins.</title>
        <authorList>
            <person name="Dehal P."/>
            <person name="Satou Y."/>
            <person name="Campbell R.K."/>
            <person name="Chapman J."/>
            <person name="Degnan B."/>
            <person name="De Tomaso A."/>
            <person name="Davidson B."/>
            <person name="Di Gregorio A."/>
            <person name="Gelpke M."/>
            <person name="Goodstein D.M."/>
            <person name="Harafuji N."/>
            <person name="Hastings K.E."/>
            <person name="Ho I."/>
            <person name="Hotta K."/>
            <person name="Huang W."/>
            <person name="Kawashima T."/>
            <person name="Lemaire P."/>
            <person name="Martinez D."/>
            <person name="Meinertzhagen I.A."/>
            <person name="Necula S."/>
            <person name="Nonaka M."/>
            <person name="Putnam N."/>
            <person name="Rash S."/>
            <person name="Saiga H."/>
            <person name="Satake M."/>
            <person name="Terry A."/>
            <person name="Yamada L."/>
            <person name="Wang H.G."/>
            <person name="Awazu S."/>
            <person name="Azumi K."/>
            <person name="Boore J."/>
            <person name="Branno M."/>
            <person name="Chin-Bow S."/>
            <person name="DeSantis R."/>
            <person name="Doyle S."/>
            <person name="Francino P."/>
            <person name="Keys D.N."/>
            <person name="Haga S."/>
            <person name="Hayashi H."/>
            <person name="Hino K."/>
            <person name="Imai K.S."/>
            <person name="Inaba K."/>
            <person name="Kano S."/>
            <person name="Kobayashi K."/>
            <person name="Kobayashi M."/>
            <person name="Lee B.I."/>
            <person name="Makabe K.W."/>
            <person name="Manohar C."/>
            <person name="Matassi G."/>
            <person name="Medina M."/>
            <person name="Mochizuki Y."/>
            <person name="Mount S."/>
            <person name="Morishita T."/>
            <person name="Miura S."/>
            <person name="Nakayama A."/>
            <person name="Nishizaka S."/>
            <person name="Nomoto H."/>
            <person name="Ohta F."/>
            <person name="Oishi K."/>
            <person name="Rigoutsos I."/>
            <person name="Sano M."/>
            <person name="Sasaki A."/>
            <person name="Sasakura Y."/>
            <person name="Shoguchi E."/>
            <person name="Shin-i T."/>
            <person name="Spagnuolo A."/>
            <person name="Stainier D."/>
            <person name="Suzuki M.M."/>
            <person name="Tassy O."/>
            <person name="Takatori N."/>
            <person name="Tokuoka M."/>
            <person name="Yagi K."/>
            <person name="Yoshizaki F."/>
            <person name="Wada S."/>
            <person name="Zhang C."/>
            <person name="Hyatt P.D."/>
            <person name="Larimer F."/>
            <person name="Detter C."/>
            <person name="Doggett N."/>
            <person name="Glavina T."/>
            <person name="Hawkins T."/>
            <person name="Richardson P."/>
            <person name="Lucas S."/>
            <person name="Kohara Y."/>
            <person name="Levine M."/>
            <person name="Satoh N."/>
            <person name="Rokhsar D.S."/>
        </authorList>
    </citation>
    <scope>NUCLEOTIDE SEQUENCE [LARGE SCALE GENOMIC DNA]</scope>
</reference>
<sequence>MNPNYRGYNQNTPRNYFTPSPNQRWQRNSSFDSNYSHRPNYSPQPNYSPHTPRYGTPPFRGWGNNRRSSGYHGNKPTNQRYGVEVYYNPSMTQDPWKDLPNYKPDVSAS</sequence>
<dbReference type="Proteomes" id="UP000008144">
    <property type="component" value="Chromosome 12"/>
</dbReference>
<accession>A0A1W2WEI2</accession>
<reference evidence="2" key="2">
    <citation type="journal article" date="2008" name="Genome Biol.">
        <title>Improved genome assembly and evidence-based global gene model set for the chordate Ciona intestinalis: new insight into intron and operon populations.</title>
        <authorList>
            <person name="Satou Y."/>
            <person name="Mineta K."/>
            <person name="Ogasawara M."/>
            <person name="Sasakura Y."/>
            <person name="Shoguchi E."/>
            <person name="Ueno K."/>
            <person name="Yamada L."/>
            <person name="Matsumoto J."/>
            <person name="Wasserscheid J."/>
            <person name="Dewar K."/>
            <person name="Wiley G.B."/>
            <person name="Macmil S.L."/>
            <person name="Roe B.A."/>
            <person name="Zeller R.W."/>
            <person name="Hastings K.E."/>
            <person name="Lemaire P."/>
            <person name="Lindquist E."/>
            <person name="Endo T."/>
            <person name="Hotta K."/>
            <person name="Inaba K."/>
        </authorList>
    </citation>
    <scope>NUCLEOTIDE SEQUENCE [LARGE SCALE GENOMIC DNA]</scope>
    <source>
        <strain evidence="2">wild type</strain>
    </source>
</reference>
<evidence type="ECO:0000313" key="3">
    <source>
        <dbReference type="Proteomes" id="UP000008144"/>
    </source>
</evidence>
<dbReference type="InParanoid" id="H2XXP6"/>
<dbReference type="Pfam" id="PF15502">
    <property type="entry name" value="MPLKIP"/>
    <property type="match status" value="1"/>
</dbReference>
<reference evidence="2" key="3">
    <citation type="submission" date="2025-08" db="UniProtKB">
        <authorList>
            <consortium name="Ensembl"/>
        </authorList>
    </citation>
    <scope>IDENTIFICATION</scope>
</reference>
<dbReference type="KEGG" id="cin:100181390"/>